<feature type="transmembrane region" description="Helical" evidence="9">
    <location>
        <begin position="20"/>
        <end position="37"/>
    </location>
</feature>
<keyword evidence="6 9" id="KW-1133">Transmembrane helix</keyword>
<feature type="domain" description="Signal transduction histidine kinase subgroup 3 dimerisation and phosphoacceptor" evidence="10">
    <location>
        <begin position="350"/>
        <end position="412"/>
    </location>
</feature>
<evidence type="ECO:0000259" key="10">
    <source>
        <dbReference type="Pfam" id="PF07730"/>
    </source>
</evidence>
<dbReference type="Gene3D" id="1.20.5.1930">
    <property type="match status" value="1"/>
</dbReference>
<organism evidence="11 12">
    <name type="scientific">Sphingomonas hankyongi</name>
    <dbReference type="NCBI Taxonomy" id="2908209"/>
    <lineage>
        <taxon>Bacteria</taxon>
        <taxon>Pseudomonadati</taxon>
        <taxon>Pseudomonadota</taxon>
        <taxon>Alphaproteobacteria</taxon>
        <taxon>Sphingomonadales</taxon>
        <taxon>Sphingomonadaceae</taxon>
        <taxon>Sphingomonas</taxon>
    </lineage>
</organism>
<dbReference type="InterPro" id="IPR050482">
    <property type="entry name" value="Sensor_HK_TwoCompSys"/>
</dbReference>
<evidence type="ECO:0000256" key="9">
    <source>
        <dbReference type="SAM" id="Phobius"/>
    </source>
</evidence>
<dbReference type="Pfam" id="PF07730">
    <property type="entry name" value="HisKA_3"/>
    <property type="match status" value="1"/>
</dbReference>
<keyword evidence="2" id="KW-1003">Cell membrane</keyword>
<dbReference type="RefSeq" id="WP_249830733.1">
    <property type="nucleotide sequence ID" value="NZ_JAMGBE010000001.1"/>
</dbReference>
<proteinExistence type="predicted"/>
<dbReference type="SUPFAM" id="SSF55874">
    <property type="entry name" value="ATPase domain of HSP90 chaperone/DNA topoisomerase II/histidine kinase"/>
    <property type="match status" value="1"/>
</dbReference>
<gene>
    <name evidence="11" type="ORF">LZ538_04210</name>
</gene>
<keyword evidence="12" id="KW-1185">Reference proteome</keyword>
<keyword evidence="4 9" id="KW-0812">Transmembrane</keyword>
<dbReference type="CDD" id="cd16917">
    <property type="entry name" value="HATPase_UhpB-NarQ-NarX-like"/>
    <property type="match status" value="1"/>
</dbReference>
<dbReference type="InterPro" id="IPR011712">
    <property type="entry name" value="Sig_transdc_His_kin_sub3_dim/P"/>
</dbReference>
<comment type="caution">
    <text evidence="11">The sequence shown here is derived from an EMBL/GenBank/DDBJ whole genome shotgun (WGS) entry which is preliminary data.</text>
</comment>
<sequence length="547" mass="59694">MRYDTGVGRNIALSSGRVIALGRLLLALLFLLLTWIDAYKIPGYPNSHFALFGLYSIFAASIVAVTWNNWWLEARLAGAAHTIDIALFAILVYLTHGDNNPFFTFSIFIFLSAALRWGWRSTALTAVLLSLLFLLAASFHVSQQIKFRFTDYMAGAGQLFVLSLIVIWFGVNQWRSEQQDPREDRLADPSKIAALENGLRSAMARAGASSGALVWTSLRKPAPTALVMNDGELSVTELPGANISRVGQDVFLYDAPRDRSLRRDAHDNLRPAKLSRHSLDTIAAGIPLREGLSVPVFSERGEGRMYLENVRGLSIDHLRLGSALASEVATKVERRALMKAAEESAESRSRLAMARDLHDSVVQFLAGAAFRLEALKRSEASGRNLVPELNELKELMLQEQGELRSFIAALRGGAQTDLVELAKDLQALAKRLARQWDIQCTFSADAADFPVAARLHLDAQQLVREAVANAVRHAGAKNVSIRLAGQANEVKLDLINDGSAYPRTEGGQSMPKSLKERVEAAGGAIDLSRGMGVTRVSISLPAAGRAA</sequence>
<evidence type="ECO:0000256" key="2">
    <source>
        <dbReference type="ARBA" id="ARBA00022475"/>
    </source>
</evidence>
<protein>
    <submittedName>
        <fullName evidence="11">Histidine kinase</fullName>
    </submittedName>
</protein>
<evidence type="ECO:0000313" key="12">
    <source>
        <dbReference type="Proteomes" id="UP001165342"/>
    </source>
</evidence>
<evidence type="ECO:0000256" key="1">
    <source>
        <dbReference type="ARBA" id="ARBA00004651"/>
    </source>
</evidence>
<name>A0ABT0S0S8_9SPHN</name>
<keyword evidence="5 11" id="KW-0418">Kinase</keyword>
<dbReference type="EMBL" id="JAMGBE010000001">
    <property type="protein sequence ID" value="MCL6729259.1"/>
    <property type="molecule type" value="Genomic_DNA"/>
</dbReference>
<reference evidence="11" key="1">
    <citation type="submission" date="2022-05" db="EMBL/GenBank/DDBJ databases">
        <authorList>
            <person name="Jo J.-H."/>
            <person name="Im W.-T."/>
        </authorList>
    </citation>
    <scope>NUCLEOTIDE SEQUENCE</scope>
    <source>
        <strain evidence="11">SE220</strain>
    </source>
</reference>
<dbReference type="PANTHER" id="PTHR24421:SF37">
    <property type="entry name" value="SENSOR HISTIDINE KINASE NARS"/>
    <property type="match status" value="1"/>
</dbReference>
<evidence type="ECO:0000256" key="6">
    <source>
        <dbReference type="ARBA" id="ARBA00022989"/>
    </source>
</evidence>
<feature type="transmembrane region" description="Helical" evidence="9">
    <location>
        <begin position="49"/>
        <end position="70"/>
    </location>
</feature>
<keyword evidence="3" id="KW-0808">Transferase</keyword>
<dbReference type="PANTHER" id="PTHR24421">
    <property type="entry name" value="NITRATE/NITRITE SENSOR PROTEIN NARX-RELATED"/>
    <property type="match status" value="1"/>
</dbReference>
<feature type="transmembrane region" description="Helical" evidence="9">
    <location>
        <begin position="123"/>
        <end position="141"/>
    </location>
</feature>
<keyword evidence="8 9" id="KW-0472">Membrane</keyword>
<accession>A0ABT0S0S8</accession>
<dbReference type="Proteomes" id="UP001165342">
    <property type="component" value="Unassembled WGS sequence"/>
</dbReference>
<evidence type="ECO:0000256" key="8">
    <source>
        <dbReference type="ARBA" id="ARBA00023136"/>
    </source>
</evidence>
<keyword evidence="7" id="KW-0902">Two-component regulatory system</keyword>
<evidence type="ECO:0000256" key="3">
    <source>
        <dbReference type="ARBA" id="ARBA00022679"/>
    </source>
</evidence>
<feature type="transmembrane region" description="Helical" evidence="9">
    <location>
        <begin position="76"/>
        <end position="94"/>
    </location>
</feature>
<dbReference type="InterPro" id="IPR036890">
    <property type="entry name" value="HATPase_C_sf"/>
</dbReference>
<evidence type="ECO:0000256" key="4">
    <source>
        <dbReference type="ARBA" id="ARBA00022692"/>
    </source>
</evidence>
<evidence type="ECO:0000256" key="5">
    <source>
        <dbReference type="ARBA" id="ARBA00022777"/>
    </source>
</evidence>
<dbReference type="GO" id="GO:0016301">
    <property type="term" value="F:kinase activity"/>
    <property type="evidence" value="ECO:0007669"/>
    <property type="project" value="UniProtKB-KW"/>
</dbReference>
<feature type="transmembrane region" description="Helical" evidence="9">
    <location>
        <begin position="153"/>
        <end position="171"/>
    </location>
</feature>
<dbReference type="Gene3D" id="3.30.565.10">
    <property type="entry name" value="Histidine kinase-like ATPase, C-terminal domain"/>
    <property type="match status" value="1"/>
</dbReference>
<evidence type="ECO:0000256" key="7">
    <source>
        <dbReference type="ARBA" id="ARBA00023012"/>
    </source>
</evidence>
<comment type="subcellular location">
    <subcellularLocation>
        <location evidence="1">Cell membrane</location>
        <topology evidence="1">Multi-pass membrane protein</topology>
    </subcellularLocation>
</comment>
<evidence type="ECO:0000313" key="11">
    <source>
        <dbReference type="EMBL" id="MCL6729259.1"/>
    </source>
</evidence>